<name>A0A8T0IK93_CERPU</name>
<evidence type="ECO:0000256" key="1">
    <source>
        <dbReference type="SAM" id="SignalP"/>
    </source>
</evidence>
<dbReference type="EMBL" id="CM026423">
    <property type="protein sequence ID" value="KAG0583267.1"/>
    <property type="molecule type" value="Genomic_DNA"/>
</dbReference>
<organism evidence="2 3">
    <name type="scientific">Ceratodon purpureus</name>
    <name type="common">Fire moss</name>
    <name type="synonym">Dicranum purpureum</name>
    <dbReference type="NCBI Taxonomy" id="3225"/>
    <lineage>
        <taxon>Eukaryota</taxon>
        <taxon>Viridiplantae</taxon>
        <taxon>Streptophyta</taxon>
        <taxon>Embryophyta</taxon>
        <taxon>Bryophyta</taxon>
        <taxon>Bryophytina</taxon>
        <taxon>Bryopsida</taxon>
        <taxon>Dicranidae</taxon>
        <taxon>Pseudoditrichales</taxon>
        <taxon>Ditrichaceae</taxon>
        <taxon>Ceratodon</taxon>
    </lineage>
</organism>
<accession>A0A8T0IK93</accession>
<dbReference type="Proteomes" id="UP000822688">
    <property type="component" value="Chromosome 3"/>
</dbReference>
<evidence type="ECO:0000313" key="2">
    <source>
        <dbReference type="EMBL" id="KAG0583267.1"/>
    </source>
</evidence>
<evidence type="ECO:0008006" key="4">
    <source>
        <dbReference type="Google" id="ProtNLM"/>
    </source>
</evidence>
<feature type="signal peptide" evidence="1">
    <location>
        <begin position="1"/>
        <end position="16"/>
    </location>
</feature>
<dbReference type="AlphaFoldDB" id="A0A8T0IK93"/>
<proteinExistence type="predicted"/>
<comment type="caution">
    <text evidence="2">The sequence shown here is derived from an EMBL/GenBank/DDBJ whole genome shotgun (WGS) entry which is preliminary data.</text>
</comment>
<keyword evidence="1" id="KW-0732">Signal</keyword>
<sequence>MCIVFALRRWTALALALDAGALCSLGFSPLGLHLPILHTLSPCSLTRGCADRNSSQLSWNLQFGARNRGRDFAFWSFCGFQSRCVGFD</sequence>
<keyword evidence="3" id="KW-1185">Reference proteome</keyword>
<gene>
    <name evidence="2" type="ORF">KC19_3G122200</name>
</gene>
<feature type="chain" id="PRO_5035796009" description="Secreted protein" evidence="1">
    <location>
        <begin position="17"/>
        <end position="88"/>
    </location>
</feature>
<evidence type="ECO:0000313" key="3">
    <source>
        <dbReference type="Proteomes" id="UP000822688"/>
    </source>
</evidence>
<protein>
    <recommendedName>
        <fullName evidence="4">Secreted protein</fullName>
    </recommendedName>
</protein>
<reference evidence="2" key="1">
    <citation type="submission" date="2020-06" db="EMBL/GenBank/DDBJ databases">
        <title>WGS assembly of Ceratodon purpureus strain R40.</title>
        <authorList>
            <person name="Carey S.B."/>
            <person name="Jenkins J."/>
            <person name="Shu S."/>
            <person name="Lovell J.T."/>
            <person name="Sreedasyam A."/>
            <person name="Maumus F."/>
            <person name="Tiley G.P."/>
            <person name="Fernandez-Pozo N."/>
            <person name="Barry K."/>
            <person name="Chen C."/>
            <person name="Wang M."/>
            <person name="Lipzen A."/>
            <person name="Daum C."/>
            <person name="Saski C.A."/>
            <person name="Payton A.C."/>
            <person name="Mcbreen J.C."/>
            <person name="Conrad R.E."/>
            <person name="Kollar L.M."/>
            <person name="Olsson S."/>
            <person name="Huttunen S."/>
            <person name="Landis J.B."/>
            <person name="Wickett N.J."/>
            <person name="Johnson M.G."/>
            <person name="Rensing S.A."/>
            <person name="Grimwood J."/>
            <person name="Schmutz J."/>
            <person name="Mcdaniel S.F."/>
        </authorList>
    </citation>
    <scope>NUCLEOTIDE SEQUENCE</scope>
    <source>
        <strain evidence="2">R40</strain>
    </source>
</reference>